<accession>A0A426PX25</accession>
<dbReference type="PANTHER" id="PTHR30532">
    <property type="entry name" value="IRON III DICITRATE-BINDING PERIPLASMIC PROTEIN"/>
    <property type="match status" value="1"/>
</dbReference>
<evidence type="ECO:0000256" key="5">
    <source>
        <dbReference type="SAM" id="MobiDB-lite"/>
    </source>
</evidence>
<comment type="subcellular location">
    <subcellularLocation>
        <location evidence="1">Cell envelope</location>
    </subcellularLocation>
</comment>
<feature type="domain" description="Fe/B12 periplasmic-binding" evidence="7">
    <location>
        <begin position="81"/>
        <end position="356"/>
    </location>
</feature>
<dbReference type="PROSITE" id="PS51257">
    <property type="entry name" value="PROKAR_LIPOPROTEIN"/>
    <property type="match status" value="1"/>
</dbReference>
<protein>
    <submittedName>
        <fullName evidence="8">Iron-siderophore ABC transporter substrate-binding protein</fullName>
    </submittedName>
</protein>
<feature type="region of interest" description="Disordered" evidence="5">
    <location>
        <begin position="29"/>
        <end position="56"/>
    </location>
</feature>
<dbReference type="CDD" id="cd01146">
    <property type="entry name" value="FhuD"/>
    <property type="match status" value="1"/>
</dbReference>
<dbReference type="InterPro" id="IPR051313">
    <property type="entry name" value="Bact_iron-sidero_bind"/>
</dbReference>
<organism evidence="8 9">
    <name type="scientific">Corynebacterium bovis</name>
    <dbReference type="NCBI Taxonomy" id="36808"/>
    <lineage>
        <taxon>Bacteria</taxon>
        <taxon>Bacillati</taxon>
        <taxon>Actinomycetota</taxon>
        <taxon>Actinomycetes</taxon>
        <taxon>Mycobacteriales</taxon>
        <taxon>Corynebacteriaceae</taxon>
        <taxon>Corynebacterium</taxon>
    </lineage>
</organism>
<reference evidence="8 9" key="1">
    <citation type="submission" date="2018-01" db="EMBL/GenBank/DDBJ databases">
        <title>Twenty Corynebacterium bovis Genomes.</title>
        <authorList>
            <person name="Gulvik C.A."/>
        </authorList>
    </citation>
    <scope>NUCLEOTIDE SEQUENCE [LARGE SCALE GENOMIC DNA]</scope>
    <source>
        <strain evidence="8 9">F6900</strain>
    </source>
</reference>
<name>A0A426PX25_9CORY</name>
<evidence type="ECO:0000313" key="8">
    <source>
        <dbReference type="EMBL" id="RRO85992.1"/>
    </source>
</evidence>
<dbReference type="GO" id="GO:1901678">
    <property type="term" value="P:iron coordination entity transport"/>
    <property type="evidence" value="ECO:0007669"/>
    <property type="project" value="UniProtKB-ARBA"/>
</dbReference>
<comment type="caution">
    <text evidence="8">The sequence shown here is derived from an EMBL/GenBank/DDBJ whole genome shotgun (WGS) entry which is preliminary data.</text>
</comment>
<dbReference type="PANTHER" id="PTHR30532:SF24">
    <property type="entry name" value="FERRIC ENTEROBACTIN-BINDING PERIPLASMIC PROTEIN FEPB"/>
    <property type="match status" value="1"/>
</dbReference>
<dbReference type="Gene3D" id="3.40.50.1980">
    <property type="entry name" value="Nitrogenase molybdenum iron protein domain"/>
    <property type="match status" value="2"/>
</dbReference>
<dbReference type="Pfam" id="PF01497">
    <property type="entry name" value="Peripla_BP_2"/>
    <property type="match status" value="1"/>
</dbReference>
<evidence type="ECO:0000256" key="1">
    <source>
        <dbReference type="ARBA" id="ARBA00004196"/>
    </source>
</evidence>
<proteinExistence type="inferred from homology"/>
<dbReference type="AlphaFoldDB" id="A0A426PX25"/>
<gene>
    <name evidence="8" type="ORF">CXF48_08520</name>
</gene>
<feature type="signal peptide" evidence="6">
    <location>
        <begin position="1"/>
        <end position="24"/>
    </location>
</feature>
<evidence type="ECO:0000313" key="9">
    <source>
        <dbReference type="Proteomes" id="UP000276526"/>
    </source>
</evidence>
<keyword evidence="3" id="KW-0813">Transport</keyword>
<comment type="similarity">
    <text evidence="2">Belongs to the bacterial solute-binding protein 8 family.</text>
</comment>
<dbReference type="PROSITE" id="PS50983">
    <property type="entry name" value="FE_B12_PBP"/>
    <property type="match status" value="1"/>
</dbReference>
<sequence length="357" mass="37680">MTITRTIIATGAAVLLVGGLAACSDGNGNDNDTSTTSSAASGAASTGASSDAPAAEAEAGAFPTTITHKFGTTEVKEAPKRVVSLGYTDQDALLALGVTPVAVTEWSGMAPEGQAAGNWANDRVQGDKPEILSGDSIDVEKVAALNPDLIIATYSDVAGDEGLYKRLSDIAPVVVQKGDYKDFQQPWDVTTEEIGQAVGKPKEAKKLVDDVKAKMAALKDKHPEWAGKSVAVATVEDDNLSAFASKDPRSQFFEALGFTTKPEIDKDAGDAFYAKLSKEKADVLDTDVLVWDQLSYSPKKDKTSITDDPILGQLPPVKDGHAVYLEGELEKAFGWQTVLSLDYVLDNIEKPLVDATA</sequence>
<evidence type="ECO:0000256" key="3">
    <source>
        <dbReference type="ARBA" id="ARBA00022448"/>
    </source>
</evidence>
<dbReference type="EMBL" id="PQNK01000014">
    <property type="protein sequence ID" value="RRO85992.1"/>
    <property type="molecule type" value="Genomic_DNA"/>
</dbReference>
<evidence type="ECO:0000256" key="4">
    <source>
        <dbReference type="ARBA" id="ARBA00022729"/>
    </source>
</evidence>
<dbReference type="InterPro" id="IPR002491">
    <property type="entry name" value="ABC_transptr_periplasmic_BD"/>
</dbReference>
<dbReference type="SUPFAM" id="SSF53807">
    <property type="entry name" value="Helical backbone' metal receptor"/>
    <property type="match status" value="1"/>
</dbReference>
<evidence type="ECO:0000256" key="2">
    <source>
        <dbReference type="ARBA" id="ARBA00008814"/>
    </source>
</evidence>
<keyword evidence="4 6" id="KW-0732">Signal</keyword>
<evidence type="ECO:0000256" key="6">
    <source>
        <dbReference type="SAM" id="SignalP"/>
    </source>
</evidence>
<dbReference type="RefSeq" id="WP_125207291.1">
    <property type="nucleotide sequence ID" value="NZ_JAUKFU010000201.1"/>
</dbReference>
<evidence type="ECO:0000259" key="7">
    <source>
        <dbReference type="PROSITE" id="PS50983"/>
    </source>
</evidence>
<dbReference type="GO" id="GO:0030288">
    <property type="term" value="C:outer membrane-bounded periplasmic space"/>
    <property type="evidence" value="ECO:0007669"/>
    <property type="project" value="TreeGrafter"/>
</dbReference>
<dbReference type="Proteomes" id="UP000276526">
    <property type="component" value="Unassembled WGS sequence"/>
</dbReference>
<feature type="chain" id="PRO_5039692933" evidence="6">
    <location>
        <begin position="25"/>
        <end position="357"/>
    </location>
</feature>